<dbReference type="KEGG" id="mbas:ALGA_2114"/>
<dbReference type="Gene3D" id="3.90.1520.10">
    <property type="entry name" value="H-NOX domain"/>
    <property type="match status" value="1"/>
</dbReference>
<dbReference type="InterPro" id="IPR038158">
    <property type="entry name" value="H-NOX_domain_sf"/>
</dbReference>
<name>A0A1Y1CJD9_9BACT</name>
<dbReference type="Proteomes" id="UP000218267">
    <property type="component" value="Chromosome"/>
</dbReference>
<dbReference type="RefSeq" id="WP_096429307.1">
    <property type="nucleotide sequence ID" value="NZ_AP018042.1"/>
</dbReference>
<dbReference type="GO" id="GO:0020037">
    <property type="term" value="F:heme binding"/>
    <property type="evidence" value="ECO:0007669"/>
    <property type="project" value="InterPro"/>
</dbReference>
<protein>
    <submittedName>
        <fullName evidence="2">Heme transporter CcmB</fullName>
    </submittedName>
</protein>
<reference evidence="3" key="2">
    <citation type="journal article" date="2020" name="Antonie Van Leeuwenhoek">
        <title>Labilibaculum antarcticum sp. nov., a novel facultative anaerobic, psychrotorelant bacterium isolated from marine sediment of Antarctica.</title>
        <authorList>
            <person name="Watanabe M."/>
            <person name="Kojima H."/>
            <person name="Fukui M."/>
        </authorList>
    </citation>
    <scope>NUCLEOTIDE SEQUENCE [LARGE SCALE GENOMIC DNA]</scope>
    <source>
        <strain evidence="3">SPP2</strain>
    </source>
</reference>
<dbReference type="EMBL" id="AP018042">
    <property type="protein sequence ID" value="BAX80455.1"/>
    <property type="molecule type" value="Genomic_DNA"/>
</dbReference>
<dbReference type="AlphaFoldDB" id="A0A1Y1CJD9"/>
<keyword evidence="3" id="KW-1185">Reference proteome</keyword>
<proteinExistence type="predicted"/>
<dbReference type="InterPro" id="IPR011644">
    <property type="entry name" value="Heme_NO-bd"/>
</dbReference>
<dbReference type="InterPro" id="IPR024096">
    <property type="entry name" value="NO_sig/Golgi_transp_ligand-bd"/>
</dbReference>
<reference evidence="2 3" key="1">
    <citation type="journal article" date="2018" name="Mar. Genomics">
        <title>Complete genome sequence of Marinifilaceae bacterium strain SPP2, isolated from the Antarctic marine sediment.</title>
        <authorList>
            <person name="Watanabe M."/>
            <person name="Kojima H."/>
            <person name="Fukui M."/>
        </authorList>
    </citation>
    <scope>NUCLEOTIDE SEQUENCE [LARGE SCALE GENOMIC DNA]</scope>
    <source>
        <strain evidence="2 3">SPP2</strain>
    </source>
</reference>
<evidence type="ECO:0000313" key="3">
    <source>
        <dbReference type="Proteomes" id="UP000218267"/>
    </source>
</evidence>
<organism evidence="2 3">
    <name type="scientific">Labilibaculum antarcticum</name>
    <dbReference type="NCBI Taxonomy" id="1717717"/>
    <lineage>
        <taxon>Bacteria</taxon>
        <taxon>Pseudomonadati</taxon>
        <taxon>Bacteroidota</taxon>
        <taxon>Bacteroidia</taxon>
        <taxon>Marinilabiliales</taxon>
        <taxon>Marinifilaceae</taxon>
        <taxon>Labilibaculum</taxon>
    </lineage>
</organism>
<dbReference type="SUPFAM" id="SSF111126">
    <property type="entry name" value="Ligand-binding domain in the NO signalling and Golgi transport"/>
    <property type="match status" value="1"/>
</dbReference>
<dbReference type="OrthoDB" id="7266652at2"/>
<evidence type="ECO:0000313" key="2">
    <source>
        <dbReference type="EMBL" id="BAX80455.1"/>
    </source>
</evidence>
<evidence type="ECO:0000259" key="1">
    <source>
        <dbReference type="Pfam" id="PF07700"/>
    </source>
</evidence>
<dbReference type="Pfam" id="PF07700">
    <property type="entry name" value="HNOB"/>
    <property type="match status" value="1"/>
</dbReference>
<gene>
    <name evidence="2" type="ORF">ALGA_2114</name>
</gene>
<accession>A0A1Y1CJD9</accession>
<feature type="domain" description="Heme NO-binding" evidence="1">
    <location>
        <begin position="2"/>
        <end position="161"/>
    </location>
</feature>
<sequence>MKGIVFREFLQMVEKKFGYNLVDQIIIDSKIESNGAYTSVGTYPHEELFLLVKELSKNIDVPFSQLLTVYGEYVFDKFMSAYPHLTEKYTDAFTLLYNIEDTIHVEVLKLYPDAQLPSILTISKTEQELILEYSSSRKMGDFAEGMITSCLKYFNEEATVKKEVLNSDQSKVLFTIKKTHGKGI</sequence>